<dbReference type="EMBL" id="CAJNOM010000449">
    <property type="protein sequence ID" value="CAF1444578.1"/>
    <property type="molecule type" value="Genomic_DNA"/>
</dbReference>
<protein>
    <submittedName>
        <fullName evidence="2">Uncharacterized protein</fullName>
    </submittedName>
</protein>
<evidence type="ECO:0000313" key="5">
    <source>
        <dbReference type="Proteomes" id="UP000663877"/>
    </source>
</evidence>
<gene>
    <name evidence="2" type="ORF">BJG266_LOCUS25375</name>
    <name evidence="3" type="ORF">QVE165_LOCUS39872</name>
</gene>
<dbReference type="EMBL" id="CAJNOI010000195">
    <property type="protein sequence ID" value="CAF1174172.1"/>
    <property type="molecule type" value="Genomic_DNA"/>
</dbReference>
<reference evidence="2" key="1">
    <citation type="submission" date="2021-02" db="EMBL/GenBank/DDBJ databases">
        <authorList>
            <person name="Nowell W R."/>
        </authorList>
    </citation>
    <scope>NUCLEOTIDE SEQUENCE</scope>
</reference>
<dbReference type="OrthoDB" id="9978174at2759"/>
<dbReference type="AlphaFoldDB" id="A0A814UGJ5"/>
<sequence length="676" mass="78818">MQYHQIIFFLLFLLITESFTWFDQHHEFRTKRSTSDECCVSSKINVASKKANIGREFFRHLSTEADSYKEVNPENMCNLIHFFIQQASLNNKTITFTKGMFVLSDSTNTIFEQLMKAKNEQKSGDDAKYAGYGKRIKHLGHKALKGLFKKPETPSDTFIYVRGDESSHYHGERGSKQDRTQDYPAYGMDIPGACMPSGFGHILFGRLPSIKNQGKYNGERIYIKPEFFGIRHLKQFFKHAQSYMESISRKYVCQLEEMKEKPGCSKEDAFRENTDKKLLEKWHTVLMTIPSISNRQEDFYKNATTYGIGEIYQQAKQFEATNEQDKVKDFLTEMIKQYGTDDISVRKGREIIFTTQGLLNSPLTCEFLSFFGSRNKFSTVEIHSKECCIQPKINVNSKKANLGKNFLRQLSINSDIIYEKVNPENMCSLIHFLFQQASINKKSVIVNEEMLILFDSSNLVFNRIIQSKQHQQYETINVSIESDRYSTYGMDIPKSCLPNKFDHILFGELPPFLNDYDGKRMFIKPERFGFEKTRISSIINDAIPFIEQKGKQRFCRLIQGETKSECPKIRAFKTNTDKIILKNWIRILSKLSLKWKIDKQYKRRAIKYGIYEINQQSKDLETIGVDKDVKNFQKLLIEKYGQDDLRKRQGQEIIFTITQLKQSHLTCESANKIKQC</sequence>
<evidence type="ECO:0000313" key="2">
    <source>
        <dbReference type="EMBL" id="CAF1174172.1"/>
    </source>
</evidence>
<comment type="caution">
    <text evidence="2">The sequence shown here is derived from an EMBL/GenBank/DDBJ whole genome shotgun (WGS) entry which is preliminary data.</text>
</comment>
<feature type="signal peptide" evidence="1">
    <location>
        <begin position="1"/>
        <end position="18"/>
    </location>
</feature>
<name>A0A814UGJ5_9BILA</name>
<dbReference type="Proteomes" id="UP000663832">
    <property type="component" value="Unassembled WGS sequence"/>
</dbReference>
<evidence type="ECO:0000313" key="3">
    <source>
        <dbReference type="EMBL" id="CAF1444578.1"/>
    </source>
</evidence>
<evidence type="ECO:0000256" key="1">
    <source>
        <dbReference type="SAM" id="SignalP"/>
    </source>
</evidence>
<dbReference type="Proteomes" id="UP000663877">
    <property type="component" value="Unassembled WGS sequence"/>
</dbReference>
<organism evidence="2 5">
    <name type="scientific">Adineta steineri</name>
    <dbReference type="NCBI Taxonomy" id="433720"/>
    <lineage>
        <taxon>Eukaryota</taxon>
        <taxon>Metazoa</taxon>
        <taxon>Spiralia</taxon>
        <taxon>Gnathifera</taxon>
        <taxon>Rotifera</taxon>
        <taxon>Eurotatoria</taxon>
        <taxon>Bdelloidea</taxon>
        <taxon>Adinetida</taxon>
        <taxon>Adinetidae</taxon>
        <taxon>Adineta</taxon>
    </lineage>
</organism>
<feature type="chain" id="PRO_5036226140" evidence="1">
    <location>
        <begin position="19"/>
        <end position="676"/>
    </location>
</feature>
<proteinExistence type="predicted"/>
<keyword evidence="4" id="KW-1185">Reference proteome</keyword>
<accession>A0A814UGJ5</accession>
<keyword evidence="1" id="KW-0732">Signal</keyword>
<evidence type="ECO:0000313" key="4">
    <source>
        <dbReference type="Proteomes" id="UP000663832"/>
    </source>
</evidence>